<reference evidence="1 2" key="1">
    <citation type="submission" date="2018-01" db="EMBL/GenBank/DDBJ databases">
        <title>Genomic Encyclopedia of Type Strains, Phase I: the one thousand microbial genomes (KMG-I) project.</title>
        <authorList>
            <person name="Goeker M."/>
        </authorList>
    </citation>
    <scope>NUCLEOTIDE SEQUENCE [LARGE SCALE GENOMIC DNA]</scope>
    <source>
        <strain evidence="1 2">DSM 17960</strain>
    </source>
</reference>
<protein>
    <recommendedName>
        <fullName evidence="3">DUF3828 domain-containing protein</fullName>
    </recommendedName>
</protein>
<sequence length="186" mass="21507">MKQIILILTIISIVCCNKNVEKENSEIDLLNDKIKNPKTEINSQLSKEKREDKITDNSPVETALKFINLYITDCNKVKESVGYINFVKSSQLTSNSFKIELQKIVEEAEKEDPEMGLDFNPIVNGQDYPEEGFELKYFNPKTNYIIMKGKKWTDFEVTMKLVLVNEKWLVDGCGIVNIPENYQSKR</sequence>
<name>A0A2S4NAH0_9FLAO</name>
<dbReference type="EMBL" id="PQNY01000002">
    <property type="protein sequence ID" value="POS02699.1"/>
    <property type="molecule type" value="Genomic_DNA"/>
</dbReference>
<evidence type="ECO:0000313" key="1">
    <source>
        <dbReference type="EMBL" id="POS02699.1"/>
    </source>
</evidence>
<dbReference type="OrthoDB" id="893601at2"/>
<evidence type="ECO:0000313" key="2">
    <source>
        <dbReference type="Proteomes" id="UP000237056"/>
    </source>
</evidence>
<dbReference type="AlphaFoldDB" id="A0A2S4NAH0"/>
<dbReference type="Proteomes" id="UP000237056">
    <property type="component" value="Unassembled WGS sequence"/>
</dbReference>
<keyword evidence="2" id="KW-1185">Reference proteome</keyword>
<comment type="caution">
    <text evidence="1">The sequence shown here is derived from an EMBL/GenBank/DDBJ whole genome shotgun (WGS) entry which is preliminary data.</text>
</comment>
<organism evidence="1 2">
    <name type="scientific">Flavobacterium croceum DSM 17960</name>
    <dbReference type="NCBI Taxonomy" id="1121886"/>
    <lineage>
        <taxon>Bacteria</taxon>
        <taxon>Pseudomonadati</taxon>
        <taxon>Bacteroidota</taxon>
        <taxon>Flavobacteriia</taxon>
        <taxon>Flavobacteriales</taxon>
        <taxon>Flavobacteriaceae</taxon>
        <taxon>Flavobacterium</taxon>
    </lineage>
</organism>
<accession>A0A2S4NAH0</accession>
<gene>
    <name evidence="1" type="ORF">Q361_1029</name>
</gene>
<proteinExistence type="predicted"/>
<dbReference type="RefSeq" id="WP_103724958.1">
    <property type="nucleotide sequence ID" value="NZ_PQNY01000002.1"/>
</dbReference>
<evidence type="ECO:0008006" key="3">
    <source>
        <dbReference type="Google" id="ProtNLM"/>
    </source>
</evidence>